<feature type="transmembrane region" description="Helical" evidence="6">
    <location>
        <begin position="31"/>
        <end position="49"/>
    </location>
</feature>
<keyword evidence="8" id="KW-1185">Reference proteome</keyword>
<keyword evidence="3 6" id="KW-0812">Transmembrane</keyword>
<sequence>MNLWLLFAAIILLSMLPCIWVCLTGRIMERFVALQMAQVLTALVLLLCAQGYQRDIYYDVVLVLSVLAFASGLVYLRFLERWL</sequence>
<name>A0A6V8MD43_9BACT</name>
<evidence type="ECO:0008006" key="9">
    <source>
        <dbReference type="Google" id="ProtNLM"/>
    </source>
</evidence>
<protein>
    <recommendedName>
        <fullName evidence="9">Cation:proton antiporter</fullName>
    </recommendedName>
</protein>
<evidence type="ECO:0000256" key="4">
    <source>
        <dbReference type="ARBA" id="ARBA00022989"/>
    </source>
</evidence>
<feature type="transmembrane region" description="Helical" evidence="6">
    <location>
        <begin position="56"/>
        <end position="78"/>
    </location>
</feature>
<accession>A0A6V8MD43</accession>
<evidence type="ECO:0000313" key="7">
    <source>
        <dbReference type="EMBL" id="GFO57733.1"/>
    </source>
</evidence>
<evidence type="ECO:0000256" key="6">
    <source>
        <dbReference type="SAM" id="Phobius"/>
    </source>
</evidence>
<keyword evidence="2" id="KW-1003">Cell membrane</keyword>
<dbReference type="Proteomes" id="UP000556026">
    <property type="component" value="Unassembled WGS sequence"/>
</dbReference>
<gene>
    <name evidence="7" type="ORF">GMST_00580</name>
</gene>
<proteinExistence type="predicted"/>
<evidence type="ECO:0000256" key="2">
    <source>
        <dbReference type="ARBA" id="ARBA00022475"/>
    </source>
</evidence>
<dbReference type="AlphaFoldDB" id="A0A6V8MD43"/>
<dbReference type="RefSeq" id="WP_183352523.1">
    <property type="nucleotide sequence ID" value="NZ_BLXX01000001.1"/>
</dbReference>
<evidence type="ECO:0000313" key="8">
    <source>
        <dbReference type="Proteomes" id="UP000556026"/>
    </source>
</evidence>
<evidence type="ECO:0000256" key="3">
    <source>
        <dbReference type="ARBA" id="ARBA00022692"/>
    </source>
</evidence>
<keyword evidence="5 6" id="KW-0472">Membrane</keyword>
<comment type="caution">
    <text evidence="7">The sequence shown here is derived from an EMBL/GenBank/DDBJ whole genome shotgun (WGS) entry which is preliminary data.</text>
</comment>
<evidence type="ECO:0000256" key="1">
    <source>
        <dbReference type="ARBA" id="ARBA00004651"/>
    </source>
</evidence>
<evidence type="ECO:0000256" key="5">
    <source>
        <dbReference type="ARBA" id="ARBA00023136"/>
    </source>
</evidence>
<dbReference type="Pfam" id="PF04066">
    <property type="entry name" value="MrpF_PhaF"/>
    <property type="match status" value="1"/>
</dbReference>
<dbReference type="EMBL" id="BLXX01000001">
    <property type="protein sequence ID" value="GFO57733.1"/>
    <property type="molecule type" value="Genomic_DNA"/>
</dbReference>
<organism evidence="7 8">
    <name type="scientific">Geomonas silvestris</name>
    <dbReference type="NCBI Taxonomy" id="2740184"/>
    <lineage>
        <taxon>Bacteria</taxon>
        <taxon>Pseudomonadati</taxon>
        <taxon>Thermodesulfobacteriota</taxon>
        <taxon>Desulfuromonadia</taxon>
        <taxon>Geobacterales</taxon>
        <taxon>Geobacteraceae</taxon>
        <taxon>Geomonas</taxon>
    </lineage>
</organism>
<keyword evidence="4 6" id="KW-1133">Transmembrane helix</keyword>
<comment type="subcellular location">
    <subcellularLocation>
        <location evidence="1">Cell membrane</location>
        <topology evidence="1">Multi-pass membrane protein</topology>
    </subcellularLocation>
</comment>
<reference evidence="8" key="1">
    <citation type="submission" date="2020-06" db="EMBL/GenBank/DDBJ databases">
        <title>Draft genomic sequence of Geomonas sp. Red330.</title>
        <authorList>
            <person name="Itoh H."/>
            <person name="Zhenxing X."/>
            <person name="Ushijima N."/>
            <person name="Masuda Y."/>
            <person name="Shiratori Y."/>
            <person name="Senoo K."/>
        </authorList>
    </citation>
    <scope>NUCLEOTIDE SEQUENCE [LARGE SCALE GENOMIC DNA]</scope>
    <source>
        <strain evidence="8">Red330</strain>
    </source>
</reference>
<dbReference type="GO" id="GO:0005886">
    <property type="term" value="C:plasma membrane"/>
    <property type="evidence" value="ECO:0007669"/>
    <property type="project" value="UniProtKB-SubCell"/>
</dbReference>
<dbReference type="InterPro" id="IPR007208">
    <property type="entry name" value="MrpF/PhaF-like"/>
</dbReference>
<dbReference type="GO" id="GO:0015075">
    <property type="term" value="F:monoatomic ion transmembrane transporter activity"/>
    <property type="evidence" value="ECO:0007669"/>
    <property type="project" value="InterPro"/>
</dbReference>